<dbReference type="PANTHER" id="PTHR31827:SF1">
    <property type="entry name" value="EMB|CAB89363.1"/>
    <property type="match status" value="1"/>
</dbReference>
<proteinExistence type="predicted"/>
<evidence type="ECO:0000313" key="1">
    <source>
        <dbReference type="EMBL" id="KAF0738540.1"/>
    </source>
</evidence>
<dbReference type="PANTHER" id="PTHR31827">
    <property type="entry name" value="EMB|CAB89363.1"/>
    <property type="match status" value="1"/>
</dbReference>
<protein>
    <submittedName>
        <fullName evidence="1">Uncharacterized protein</fullName>
    </submittedName>
</protein>
<dbReference type="Proteomes" id="UP000481153">
    <property type="component" value="Unassembled WGS sequence"/>
</dbReference>
<organism evidence="1 2">
    <name type="scientific">Aphanomyces euteiches</name>
    <dbReference type="NCBI Taxonomy" id="100861"/>
    <lineage>
        <taxon>Eukaryota</taxon>
        <taxon>Sar</taxon>
        <taxon>Stramenopiles</taxon>
        <taxon>Oomycota</taxon>
        <taxon>Saprolegniomycetes</taxon>
        <taxon>Saprolegniales</taxon>
        <taxon>Verrucalvaceae</taxon>
        <taxon>Aphanomyces</taxon>
    </lineage>
</organism>
<dbReference type="AlphaFoldDB" id="A0A6G0XEN8"/>
<accession>A0A6G0XEN8</accession>
<dbReference type="EMBL" id="VJMJ01000073">
    <property type="protein sequence ID" value="KAF0738540.1"/>
    <property type="molecule type" value="Genomic_DNA"/>
</dbReference>
<reference evidence="1 2" key="1">
    <citation type="submission" date="2019-07" db="EMBL/GenBank/DDBJ databases">
        <title>Genomics analysis of Aphanomyces spp. identifies a new class of oomycete effector associated with host adaptation.</title>
        <authorList>
            <person name="Gaulin E."/>
        </authorList>
    </citation>
    <scope>NUCLEOTIDE SEQUENCE [LARGE SCALE GENOMIC DNA]</scope>
    <source>
        <strain evidence="1 2">ATCC 201684</strain>
    </source>
</reference>
<evidence type="ECO:0000313" key="2">
    <source>
        <dbReference type="Proteomes" id="UP000481153"/>
    </source>
</evidence>
<name>A0A6G0XEN8_9STRA</name>
<comment type="caution">
    <text evidence="1">The sequence shown here is derived from an EMBL/GenBank/DDBJ whole genome shotgun (WGS) entry which is preliminary data.</text>
</comment>
<sequence>MARCMFQGCSLQAQVGATKCAGHRNRTKCEVHNCPNQAYARGRCVRHGAKRNCAVEQCELNRRFGAYCSRHADDTHKKLCLVEGCSNQSHSRGRCVRHGGGQLCKAEECSRHARIGGFCKRHSVFQSIETMPLGAPPSKPDWLDLAILKDLLTDETKDGDGDLVASPKLGPM</sequence>
<gene>
    <name evidence="1" type="ORF">Ae201684_005652</name>
</gene>
<keyword evidence="2" id="KW-1185">Reference proteome</keyword>
<dbReference type="VEuPathDB" id="FungiDB:AeMF1_018916"/>